<dbReference type="EMBL" id="AP023189">
    <property type="protein sequence ID" value="BCG26985.1"/>
    <property type="molecule type" value="Genomic_DNA"/>
</dbReference>
<dbReference type="KEGG" id="ptw:TUM18999_51760"/>
<proteinExistence type="predicted"/>
<dbReference type="AlphaFoldDB" id="A0A6J4EBZ8"/>
<accession>A0A6J4EBZ8</accession>
<keyword evidence="4" id="KW-1185">Reference proteome</keyword>
<dbReference type="EMBL" id="BQKM01000001">
    <property type="protein sequence ID" value="GJN50279.1"/>
    <property type="molecule type" value="Genomic_DNA"/>
</dbReference>
<evidence type="ECO:0000313" key="2">
    <source>
        <dbReference type="EMBL" id="GJN50279.1"/>
    </source>
</evidence>
<sequence length="67" mass="7638">MNKTTVHQLLILLRIIRYADPDRAFAQFMRFTGYVDALHDTGAYEAAALRRIDQLGLNAFAQRQGRG</sequence>
<dbReference type="Proteomes" id="UP001054892">
    <property type="component" value="Unassembled WGS sequence"/>
</dbReference>
<evidence type="ECO:0000313" key="3">
    <source>
        <dbReference type="Proteomes" id="UP000509383"/>
    </source>
</evidence>
<reference evidence="1 3" key="1">
    <citation type="submission" date="2020-05" db="EMBL/GenBank/DDBJ databases">
        <title>Characterization of novel class B3 metallo-beta-lactamase from novel Pseudomonas species.</title>
        <authorList>
            <person name="Yamada K."/>
            <person name="Aoki K."/>
            <person name="Ishii Y."/>
        </authorList>
    </citation>
    <scope>NUCLEOTIDE SEQUENCE [LARGE SCALE GENOMIC DNA]</scope>
    <source>
        <strain evidence="1 3">TUM18999</strain>
        <strain evidence="2 4">TUM20286</strain>
    </source>
</reference>
<dbReference type="RefSeq" id="WP_173172517.1">
    <property type="nucleotide sequence ID" value="NZ_AP023189.1"/>
</dbReference>
<dbReference type="Proteomes" id="UP000509383">
    <property type="component" value="Chromosome"/>
</dbReference>
<organism evidence="1 3">
    <name type="scientific">Pseudomonas tohonis</name>
    <dbReference type="NCBI Taxonomy" id="2725477"/>
    <lineage>
        <taxon>Bacteria</taxon>
        <taxon>Pseudomonadati</taxon>
        <taxon>Pseudomonadota</taxon>
        <taxon>Gammaproteobacteria</taxon>
        <taxon>Pseudomonadales</taxon>
        <taxon>Pseudomonadaceae</taxon>
        <taxon>Pseudomonas</taxon>
    </lineage>
</organism>
<evidence type="ECO:0000313" key="4">
    <source>
        <dbReference type="Proteomes" id="UP001054892"/>
    </source>
</evidence>
<gene>
    <name evidence="1" type="ORF">TUM18999_51760</name>
    <name evidence="2" type="ORF">TUM20286_00310</name>
</gene>
<name>A0A6J4EBZ8_9PSED</name>
<evidence type="ECO:0000313" key="1">
    <source>
        <dbReference type="EMBL" id="BCG26985.1"/>
    </source>
</evidence>
<protein>
    <submittedName>
        <fullName evidence="1">Uncharacterized protein</fullName>
    </submittedName>
</protein>